<name>A0A0R2Q713_9ACTN</name>
<evidence type="ECO:0000313" key="2">
    <source>
        <dbReference type="EMBL" id="KRO46120.1"/>
    </source>
</evidence>
<reference evidence="2 3" key="1">
    <citation type="submission" date="2015-10" db="EMBL/GenBank/DDBJ databases">
        <title>Metagenome-Assembled Genomes uncover a global brackish microbiome.</title>
        <authorList>
            <person name="Hugerth L.W."/>
            <person name="Larsson J."/>
            <person name="Alneberg J."/>
            <person name="Lindh M.V."/>
            <person name="Legrand C."/>
            <person name="Pinhassi J."/>
            <person name="Andersson A.F."/>
        </authorList>
    </citation>
    <scope>NUCLEOTIDE SEQUENCE [LARGE SCALE GENOMIC DNA]</scope>
    <source>
        <strain evidence="2">BACL6 MAG-120924-bin43</strain>
    </source>
</reference>
<proteinExistence type="predicted"/>
<evidence type="ECO:0000256" key="1">
    <source>
        <dbReference type="SAM" id="Phobius"/>
    </source>
</evidence>
<sequence length="75" mass="8286">MQRLRTILAIVAVVCATALMWSDSAIRWWSEIVSFFLRANYDATTSVMNNRPTGDADLHAVIWGACALLIVIACT</sequence>
<accession>A0A0R2Q713</accession>
<comment type="caution">
    <text evidence="2">The sequence shown here is derived from an EMBL/GenBank/DDBJ whole genome shotgun (WGS) entry which is preliminary data.</text>
</comment>
<feature type="non-terminal residue" evidence="2">
    <location>
        <position position="75"/>
    </location>
</feature>
<gene>
    <name evidence="2" type="ORF">ABR75_03515</name>
</gene>
<dbReference type="EMBL" id="LIBJ01000360">
    <property type="protein sequence ID" value="KRO46120.1"/>
    <property type="molecule type" value="Genomic_DNA"/>
</dbReference>
<dbReference type="AlphaFoldDB" id="A0A0R2Q713"/>
<keyword evidence="1" id="KW-1133">Transmembrane helix</keyword>
<dbReference type="Proteomes" id="UP000051017">
    <property type="component" value="Unassembled WGS sequence"/>
</dbReference>
<evidence type="ECO:0000313" key="3">
    <source>
        <dbReference type="Proteomes" id="UP000051017"/>
    </source>
</evidence>
<feature type="transmembrane region" description="Helical" evidence="1">
    <location>
        <begin position="56"/>
        <end position="74"/>
    </location>
</feature>
<keyword evidence="1" id="KW-0472">Membrane</keyword>
<organism evidence="2 3">
    <name type="scientific">Acidimicrobiia bacterium BACL6 MAG-120924-bin43</name>
    <dbReference type="NCBI Taxonomy" id="1655583"/>
    <lineage>
        <taxon>Bacteria</taxon>
        <taxon>Bacillati</taxon>
        <taxon>Actinomycetota</taxon>
        <taxon>Acidimicrobiia</taxon>
        <taxon>acIV cluster</taxon>
    </lineage>
</organism>
<protein>
    <submittedName>
        <fullName evidence="2">Uncharacterized protein</fullName>
    </submittedName>
</protein>
<keyword evidence="1" id="KW-0812">Transmembrane</keyword>